<evidence type="ECO:0000256" key="2">
    <source>
        <dbReference type="ARBA" id="ARBA00022771"/>
    </source>
</evidence>
<dbReference type="Proteomes" id="UP001152799">
    <property type="component" value="Chromosome 10"/>
</dbReference>
<dbReference type="InterPro" id="IPR013083">
    <property type="entry name" value="Znf_RING/FYVE/PHD"/>
</dbReference>
<keyword evidence="1" id="KW-0479">Metal-binding</keyword>
<evidence type="ECO:0000256" key="4">
    <source>
        <dbReference type="PROSITE-ProRule" id="PRU00146"/>
    </source>
</evidence>
<feature type="compositionally biased region" description="Polar residues" evidence="6">
    <location>
        <begin position="105"/>
        <end position="116"/>
    </location>
</feature>
<sequence>MGKITGSKGGKNPNPVKFQPQKKVYVCPDCTNNVTKTQHSICCGQCSEYYHKNCSKLTSLEFTAYAIQEMDELWVCSKCSNPSESEDGSDSEAEKTKRVSNKRLSQCFGPSTTNLGNRDPAPKRSVGGSDKMDIEDVVKIFNERFEKFEESLNFKWQIIEGTNKMVKDIQKENKQLKRGNEAIQKRVKELETKVELLVYKQEKEQLQTKKKNIIFSGPLLTKENICGTVKKVFQAVHVSLQESEYKSTILPSAREEKPILLQFSSEETRNKIIEARKKVQNLDTVLCGFTGPQKKVYISEDLDKKTREVKHVYRTINNKLNLNLSIGSVGHTNVSSSLFNNLKQVENNNMTNLRYQPTKTEFKLKDSLIQFKVFLEN</sequence>
<evidence type="ECO:0000313" key="8">
    <source>
        <dbReference type="EMBL" id="CAG9761280.1"/>
    </source>
</evidence>
<dbReference type="InterPro" id="IPR019787">
    <property type="entry name" value="Znf_PHD-finger"/>
</dbReference>
<organism evidence="8 9">
    <name type="scientific">Ceutorhynchus assimilis</name>
    <name type="common">cabbage seed weevil</name>
    <dbReference type="NCBI Taxonomy" id="467358"/>
    <lineage>
        <taxon>Eukaryota</taxon>
        <taxon>Metazoa</taxon>
        <taxon>Ecdysozoa</taxon>
        <taxon>Arthropoda</taxon>
        <taxon>Hexapoda</taxon>
        <taxon>Insecta</taxon>
        <taxon>Pterygota</taxon>
        <taxon>Neoptera</taxon>
        <taxon>Endopterygota</taxon>
        <taxon>Coleoptera</taxon>
        <taxon>Polyphaga</taxon>
        <taxon>Cucujiformia</taxon>
        <taxon>Curculionidae</taxon>
        <taxon>Ceutorhynchinae</taxon>
        <taxon>Ceutorhynchus</taxon>
    </lineage>
</organism>
<protein>
    <recommendedName>
        <fullName evidence="7">PHD-type domain-containing protein</fullName>
    </recommendedName>
</protein>
<evidence type="ECO:0000256" key="1">
    <source>
        <dbReference type="ARBA" id="ARBA00022723"/>
    </source>
</evidence>
<evidence type="ECO:0000256" key="6">
    <source>
        <dbReference type="SAM" id="MobiDB-lite"/>
    </source>
</evidence>
<dbReference type="GO" id="GO:0008270">
    <property type="term" value="F:zinc ion binding"/>
    <property type="evidence" value="ECO:0007669"/>
    <property type="project" value="UniProtKB-KW"/>
</dbReference>
<keyword evidence="3" id="KW-0862">Zinc</keyword>
<proteinExistence type="predicted"/>
<evidence type="ECO:0000313" key="9">
    <source>
        <dbReference type="Proteomes" id="UP001152799"/>
    </source>
</evidence>
<evidence type="ECO:0000259" key="7">
    <source>
        <dbReference type="PROSITE" id="PS50016"/>
    </source>
</evidence>
<dbReference type="SUPFAM" id="SSF57903">
    <property type="entry name" value="FYVE/PHD zinc finger"/>
    <property type="match status" value="1"/>
</dbReference>
<evidence type="ECO:0000256" key="5">
    <source>
        <dbReference type="SAM" id="Coils"/>
    </source>
</evidence>
<dbReference type="AlphaFoldDB" id="A0A9N9MFH7"/>
<dbReference type="InterPro" id="IPR019786">
    <property type="entry name" value="Zinc_finger_PHD-type_CS"/>
</dbReference>
<reference evidence="8" key="1">
    <citation type="submission" date="2022-01" db="EMBL/GenBank/DDBJ databases">
        <authorList>
            <person name="King R."/>
        </authorList>
    </citation>
    <scope>NUCLEOTIDE SEQUENCE</scope>
</reference>
<feature type="domain" description="PHD-type" evidence="7">
    <location>
        <begin position="24"/>
        <end position="82"/>
    </location>
</feature>
<dbReference type="OrthoDB" id="6783682at2759"/>
<dbReference type="EMBL" id="OU892286">
    <property type="protein sequence ID" value="CAG9761280.1"/>
    <property type="molecule type" value="Genomic_DNA"/>
</dbReference>
<feature type="coiled-coil region" evidence="5">
    <location>
        <begin position="159"/>
        <end position="200"/>
    </location>
</feature>
<dbReference type="PROSITE" id="PS01359">
    <property type="entry name" value="ZF_PHD_1"/>
    <property type="match status" value="1"/>
</dbReference>
<dbReference type="PROSITE" id="PS50016">
    <property type="entry name" value="ZF_PHD_2"/>
    <property type="match status" value="1"/>
</dbReference>
<feature type="region of interest" description="Disordered" evidence="6">
    <location>
        <begin position="105"/>
        <end position="129"/>
    </location>
</feature>
<evidence type="ECO:0000256" key="3">
    <source>
        <dbReference type="ARBA" id="ARBA00022833"/>
    </source>
</evidence>
<dbReference type="InterPro" id="IPR011011">
    <property type="entry name" value="Znf_FYVE_PHD"/>
</dbReference>
<name>A0A9N9MFH7_9CUCU</name>
<keyword evidence="5" id="KW-0175">Coiled coil</keyword>
<keyword evidence="9" id="KW-1185">Reference proteome</keyword>
<keyword evidence="2 4" id="KW-0863">Zinc-finger</keyword>
<dbReference type="Gene3D" id="3.30.40.10">
    <property type="entry name" value="Zinc/RING finger domain, C3HC4 (zinc finger)"/>
    <property type="match status" value="1"/>
</dbReference>
<gene>
    <name evidence="8" type="ORF">CEUTPL_LOCUS1985</name>
</gene>
<accession>A0A9N9MFH7</accession>